<keyword evidence="4 11" id="KW-0175">Coiled coil</keyword>
<feature type="compositionally biased region" description="Basic and acidic residues" evidence="12">
    <location>
        <begin position="1"/>
        <end position="16"/>
    </location>
</feature>
<dbReference type="PROSITE" id="PS50071">
    <property type="entry name" value="HOMEOBOX_2"/>
    <property type="match status" value="1"/>
</dbReference>
<proteinExistence type="inferred from homology"/>
<dbReference type="InterPro" id="IPR009057">
    <property type="entry name" value="Homeodomain-like_sf"/>
</dbReference>
<dbReference type="CDD" id="cd08875">
    <property type="entry name" value="START_ArGLABRA2_like"/>
    <property type="match status" value="1"/>
</dbReference>
<evidence type="ECO:0000256" key="5">
    <source>
        <dbReference type="ARBA" id="ARBA00023125"/>
    </source>
</evidence>
<dbReference type="Pfam" id="PF25797">
    <property type="entry name" value="PDF2_C"/>
    <property type="match status" value="1"/>
</dbReference>
<dbReference type="InterPro" id="IPR023393">
    <property type="entry name" value="START-like_dom_sf"/>
</dbReference>
<dbReference type="Gramene" id="Psat01G0227600-T1">
    <property type="protein sequence ID" value="KAI5443569.1"/>
    <property type="gene ID" value="KIW84_012276"/>
</dbReference>
<organism evidence="15 16">
    <name type="scientific">Pisum sativum</name>
    <name type="common">Garden pea</name>
    <name type="synonym">Lathyrus oleraceus</name>
    <dbReference type="NCBI Taxonomy" id="3888"/>
    <lineage>
        <taxon>Eukaryota</taxon>
        <taxon>Viridiplantae</taxon>
        <taxon>Streptophyta</taxon>
        <taxon>Embryophyta</taxon>
        <taxon>Tracheophyta</taxon>
        <taxon>Spermatophyta</taxon>
        <taxon>Magnoliopsida</taxon>
        <taxon>eudicotyledons</taxon>
        <taxon>Gunneridae</taxon>
        <taxon>Pentapetalae</taxon>
        <taxon>rosids</taxon>
        <taxon>fabids</taxon>
        <taxon>Fabales</taxon>
        <taxon>Fabaceae</taxon>
        <taxon>Papilionoideae</taxon>
        <taxon>50 kb inversion clade</taxon>
        <taxon>NPAAA clade</taxon>
        <taxon>Hologalegina</taxon>
        <taxon>IRL clade</taxon>
        <taxon>Fabeae</taxon>
        <taxon>Lathyrus</taxon>
    </lineage>
</organism>
<dbReference type="SUPFAM" id="SSF55961">
    <property type="entry name" value="Bet v1-like"/>
    <property type="match status" value="2"/>
</dbReference>
<feature type="domain" description="Homeobox" evidence="13">
    <location>
        <begin position="24"/>
        <end position="84"/>
    </location>
</feature>
<dbReference type="GO" id="GO:0008289">
    <property type="term" value="F:lipid binding"/>
    <property type="evidence" value="ECO:0007669"/>
    <property type="project" value="InterPro"/>
</dbReference>
<keyword evidence="3" id="KW-0805">Transcription regulation</keyword>
<evidence type="ECO:0000256" key="9">
    <source>
        <dbReference type="PROSITE-ProRule" id="PRU00108"/>
    </source>
</evidence>
<keyword evidence="6 9" id="KW-0371">Homeobox</keyword>
<dbReference type="EMBL" id="JAMSHJ010000001">
    <property type="protein sequence ID" value="KAI5443569.1"/>
    <property type="molecule type" value="Genomic_DNA"/>
</dbReference>
<dbReference type="Proteomes" id="UP001058974">
    <property type="component" value="Chromosome 1"/>
</dbReference>
<dbReference type="Gene3D" id="3.30.530.20">
    <property type="match status" value="1"/>
</dbReference>
<dbReference type="SMART" id="SM00234">
    <property type="entry name" value="START"/>
    <property type="match status" value="1"/>
</dbReference>
<evidence type="ECO:0000256" key="2">
    <source>
        <dbReference type="ARBA" id="ARBA00006789"/>
    </source>
</evidence>
<dbReference type="PROSITE" id="PS50848">
    <property type="entry name" value="START"/>
    <property type="match status" value="1"/>
</dbReference>
<dbReference type="Pfam" id="PF00046">
    <property type="entry name" value="Homeodomain"/>
    <property type="match status" value="1"/>
</dbReference>
<feature type="domain" description="START" evidence="14">
    <location>
        <begin position="212"/>
        <end position="449"/>
    </location>
</feature>
<dbReference type="SMART" id="SM00389">
    <property type="entry name" value="HOX"/>
    <property type="match status" value="1"/>
</dbReference>
<keyword evidence="5 9" id="KW-0238">DNA-binding</keyword>
<reference evidence="15 16" key="1">
    <citation type="journal article" date="2022" name="Nat. Genet.">
        <title>Improved pea reference genome and pan-genome highlight genomic features and evolutionary characteristics.</title>
        <authorList>
            <person name="Yang T."/>
            <person name="Liu R."/>
            <person name="Luo Y."/>
            <person name="Hu S."/>
            <person name="Wang D."/>
            <person name="Wang C."/>
            <person name="Pandey M.K."/>
            <person name="Ge S."/>
            <person name="Xu Q."/>
            <person name="Li N."/>
            <person name="Li G."/>
            <person name="Huang Y."/>
            <person name="Saxena R.K."/>
            <person name="Ji Y."/>
            <person name="Li M."/>
            <person name="Yan X."/>
            <person name="He Y."/>
            <person name="Liu Y."/>
            <person name="Wang X."/>
            <person name="Xiang C."/>
            <person name="Varshney R.K."/>
            <person name="Ding H."/>
            <person name="Gao S."/>
            <person name="Zong X."/>
        </authorList>
    </citation>
    <scope>NUCLEOTIDE SEQUENCE [LARGE SCALE GENOMIC DNA]</scope>
    <source>
        <strain evidence="15 16">cv. Zhongwan 6</strain>
    </source>
</reference>
<dbReference type="OrthoDB" id="1422316at2759"/>
<evidence type="ECO:0000256" key="11">
    <source>
        <dbReference type="SAM" id="Coils"/>
    </source>
</evidence>
<dbReference type="InterPro" id="IPR042160">
    <property type="entry name" value="HD-Zip_IV"/>
</dbReference>
<evidence type="ECO:0000256" key="12">
    <source>
        <dbReference type="SAM" id="MobiDB-lite"/>
    </source>
</evidence>
<evidence type="ECO:0000256" key="10">
    <source>
        <dbReference type="RuleBase" id="RU000682"/>
    </source>
</evidence>
<sequence>MSQMNHFERGVGRSNEEDTDNSNDGNQPSYARFTTHQTSILEKFLEEDSHPNEAQRNQLARETGLEPIQVKYWFQNRRTLIKNQNKRASNNALRAENDNLLQENLKIKEALNGIACTTCGGPPFPYKEHELYMQKMGEQNNRIKDEVDKMWILITRYARNEISLHEFEESVAQTKAFARNLEVEIPPRQEIGGSSSHNHNHGRLVNEPEPICNVEKSIISQIATIAMNELVILLRVKEPFWMNSSSVEEEKLTLSYEHYDQAFPKQNHFNGDNVVKESSKYTAIVNIPITELIDMFIDKEKWTIIFPTLVSKSEIVKVFENGSIENRDGALQLMHEEMHILSPLVQTREFNVIRYCKQVDVDVWVITDVSYDSSRSTITPLARSWKHPSGCLINKISTNSCMVTWIENVEVDDKIHTHNLYRNLIDTYDLYGAKSWVKELQRMSEKAATFYDPIIHDQESAGVIQTSDGRMSVMKLAQRMVKMYFECLAMPNKLEFHNFIENNIGGIKIATNKNTNEGKPNGLIVRATATLIIPLSPNKVFEFLMDHTKRNQWDVLAYGNPVQEIGHISHGHPTNFISIIKPSIPGIDNQLMILQESFVSHVGSYVIYAPIDSTSLNFAINGGNPRGIHILSSGFGVCSSKKEDESSKDESLLTLACQTLASGLDGPMMLTTQAVSDVNNLLTTTLVKVKDALMGI</sequence>
<evidence type="ECO:0000259" key="13">
    <source>
        <dbReference type="PROSITE" id="PS50071"/>
    </source>
</evidence>
<keyword evidence="16" id="KW-1185">Reference proteome</keyword>
<evidence type="ECO:0000259" key="14">
    <source>
        <dbReference type="PROSITE" id="PS50848"/>
    </source>
</evidence>
<dbReference type="InterPro" id="IPR001356">
    <property type="entry name" value="HD"/>
</dbReference>
<keyword evidence="7" id="KW-0804">Transcription</keyword>
<dbReference type="CDD" id="cd00086">
    <property type="entry name" value="homeodomain"/>
    <property type="match status" value="1"/>
</dbReference>
<dbReference type="PANTHER" id="PTHR45654">
    <property type="entry name" value="HOMEOBOX-LEUCINE ZIPPER PROTEIN MERISTEM L1"/>
    <property type="match status" value="1"/>
</dbReference>
<feature type="DNA-binding region" description="Homeobox" evidence="9">
    <location>
        <begin position="26"/>
        <end position="85"/>
    </location>
</feature>
<evidence type="ECO:0000256" key="1">
    <source>
        <dbReference type="ARBA" id="ARBA00004123"/>
    </source>
</evidence>
<protein>
    <submittedName>
        <fullName evidence="15">Uncharacterized protein</fullName>
    </submittedName>
</protein>
<comment type="subcellular location">
    <subcellularLocation>
        <location evidence="1 9 10">Nucleus</location>
    </subcellularLocation>
</comment>
<dbReference type="AlphaFoldDB" id="A0A9D5GWH2"/>
<comment type="caution">
    <text evidence="15">The sequence shown here is derived from an EMBL/GenBank/DDBJ whole genome shotgun (WGS) entry which is preliminary data.</text>
</comment>
<feature type="compositionally biased region" description="Polar residues" evidence="12">
    <location>
        <begin position="22"/>
        <end position="31"/>
    </location>
</feature>
<evidence type="ECO:0000256" key="7">
    <source>
        <dbReference type="ARBA" id="ARBA00023163"/>
    </source>
</evidence>
<dbReference type="Gramene" id="Psat1g088480.1">
    <property type="protein sequence ID" value="Psat1g088480.1.cds"/>
    <property type="gene ID" value="Psat1g088480"/>
</dbReference>
<dbReference type="SUPFAM" id="SSF46689">
    <property type="entry name" value="Homeodomain-like"/>
    <property type="match status" value="1"/>
</dbReference>
<evidence type="ECO:0000256" key="6">
    <source>
        <dbReference type="ARBA" id="ARBA00023155"/>
    </source>
</evidence>
<dbReference type="Gramene" id="PSAT_LOCUS6031_t1">
    <property type="protein sequence ID" value="CAL5185615.1"/>
    <property type="gene ID" value="PSAT_LOCUS6031"/>
</dbReference>
<evidence type="ECO:0000313" key="15">
    <source>
        <dbReference type="EMBL" id="KAI5443569.1"/>
    </source>
</evidence>
<feature type="region of interest" description="Disordered" evidence="12">
    <location>
        <begin position="1"/>
        <end position="31"/>
    </location>
</feature>
<dbReference type="InterPro" id="IPR057993">
    <property type="entry name" value="HD-Zip_IV_C"/>
</dbReference>
<dbReference type="InterPro" id="IPR002913">
    <property type="entry name" value="START_lipid-bd_dom"/>
</dbReference>
<keyword evidence="8 9" id="KW-0539">Nucleus</keyword>
<gene>
    <name evidence="15" type="ORF">KIW84_012276</name>
</gene>
<accession>A0A9D5GWH2</accession>
<dbReference type="GO" id="GO:0003677">
    <property type="term" value="F:DNA binding"/>
    <property type="evidence" value="ECO:0007669"/>
    <property type="project" value="UniProtKB-UniRule"/>
</dbReference>
<dbReference type="GO" id="GO:0005634">
    <property type="term" value="C:nucleus"/>
    <property type="evidence" value="ECO:0007669"/>
    <property type="project" value="UniProtKB-SubCell"/>
</dbReference>
<evidence type="ECO:0000256" key="4">
    <source>
        <dbReference type="ARBA" id="ARBA00023054"/>
    </source>
</evidence>
<evidence type="ECO:0000313" key="16">
    <source>
        <dbReference type="Proteomes" id="UP001058974"/>
    </source>
</evidence>
<dbReference type="Gene3D" id="1.10.10.60">
    <property type="entry name" value="Homeodomain-like"/>
    <property type="match status" value="1"/>
</dbReference>
<name>A0A9D5GWH2_PEA</name>
<comment type="similarity">
    <text evidence="2">Belongs to the HD-ZIP homeobox family. Class IV subfamily.</text>
</comment>
<evidence type="ECO:0000256" key="8">
    <source>
        <dbReference type="ARBA" id="ARBA00023242"/>
    </source>
</evidence>
<dbReference type="PANTHER" id="PTHR45654:SF9">
    <property type="entry name" value="HOMEOBOX-LEUCINE ZIPPER PROTEIN HDG10-RELATED"/>
    <property type="match status" value="1"/>
</dbReference>
<feature type="coiled-coil region" evidence="11">
    <location>
        <begin position="83"/>
        <end position="110"/>
    </location>
</feature>
<evidence type="ECO:0000256" key="3">
    <source>
        <dbReference type="ARBA" id="ARBA00023015"/>
    </source>
</evidence>
<dbReference type="Pfam" id="PF01852">
    <property type="entry name" value="START"/>
    <property type="match status" value="1"/>
</dbReference>